<accession>A0ACB6RK44</accession>
<keyword evidence="2" id="KW-1185">Reference proteome</keyword>
<comment type="caution">
    <text evidence="1">The sequence shown here is derived from an EMBL/GenBank/DDBJ whole genome shotgun (WGS) entry which is preliminary data.</text>
</comment>
<evidence type="ECO:0000313" key="2">
    <source>
        <dbReference type="Proteomes" id="UP000799754"/>
    </source>
</evidence>
<dbReference type="Proteomes" id="UP000799754">
    <property type="component" value="Unassembled WGS sequence"/>
</dbReference>
<proteinExistence type="predicted"/>
<evidence type="ECO:0000313" key="1">
    <source>
        <dbReference type="EMBL" id="KAF2621339.1"/>
    </source>
</evidence>
<reference evidence="1" key="1">
    <citation type="journal article" date="2020" name="Stud. Mycol.">
        <title>101 Dothideomycetes genomes: a test case for predicting lifestyles and emergence of pathogens.</title>
        <authorList>
            <person name="Haridas S."/>
            <person name="Albert R."/>
            <person name="Binder M."/>
            <person name="Bloem J."/>
            <person name="Labutti K."/>
            <person name="Salamov A."/>
            <person name="Andreopoulos B."/>
            <person name="Baker S."/>
            <person name="Barry K."/>
            <person name="Bills G."/>
            <person name="Bluhm B."/>
            <person name="Cannon C."/>
            <person name="Castanera R."/>
            <person name="Culley D."/>
            <person name="Daum C."/>
            <person name="Ezra D."/>
            <person name="Gonzalez J."/>
            <person name="Henrissat B."/>
            <person name="Kuo A."/>
            <person name="Liang C."/>
            <person name="Lipzen A."/>
            <person name="Lutzoni F."/>
            <person name="Magnuson J."/>
            <person name="Mondo S."/>
            <person name="Nolan M."/>
            <person name="Ohm R."/>
            <person name="Pangilinan J."/>
            <person name="Park H.-J."/>
            <person name="Ramirez L."/>
            <person name="Alfaro M."/>
            <person name="Sun H."/>
            <person name="Tritt A."/>
            <person name="Yoshinaga Y."/>
            <person name="Zwiers L.-H."/>
            <person name="Turgeon B."/>
            <person name="Goodwin S."/>
            <person name="Spatafora J."/>
            <person name="Crous P."/>
            <person name="Grigoriev I."/>
        </authorList>
    </citation>
    <scope>NUCLEOTIDE SEQUENCE</scope>
    <source>
        <strain evidence="1">CBS 525.71</strain>
    </source>
</reference>
<protein>
    <submittedName>
        <fullName evidence="1">Uncharacterized protein</fullName>
    </submittedName>
</protein>
<gene>
    <name evidence="1" type="ORF">BU25DRAFT_240532</name>
</gene>
<organism evidence="1 2">
    <name type="scientific">Macroventuria anomochaeta</name>
    <dbReference type="NCBI Taxonomy" id="301207"/>
    <lineage>
        <taxon>Eukaryota</taxon>
        <taxon>Fungi</taxon>
        <taxon>Dikarya</taxon>
        <taxon>Ascomycota</taxon>
        <taxon>Pezizomycotina</taxon>
        <taxon>Dothideomycetes</taxon>
        <taxon>Pleosporomycetidae</taxon>
        <taxon>Pleosporales</taxon>
        <taxon>Pleosporineae</taxon>
        <taxon>Didymellaceae</taxon>
        <taxon>Macroventuria</taxon>
    </lineage>
</organism>
<sequence>MVALLASVVWFGGLFGWQPTAIARVTWPRTDGSRSPPHRFDACTVPPPIRPQPGWETKLRCPRPLLTAKAHGPSGHGSNDRLKTDRVRTPCGSQNKSLNLRSSTTRKCC</sequence>
<dbReference type="EMBL" id="MU006757">
    <property type="protein sequence ID" value="KAF2621339.1"/>
    <property type="molecule type" value="Genomic_DNA"/>
</dbReference>
<name>A0ACB6RK44_9PLEO</name>